<reference evidence="1" key="1">
    <citation type="journal article" date="2023" name="Nat. Commun.">
        <title>Diploid and tetraploid genomes of Acorus and the evolution of monocots.</title>
        <authorList>
            <person name="Ma L."/>
            <person name="Liu K.W."/>
            <person name="Li Z."/>
            <person name="Hsiao Y.Y."/>
            <person name="Qi Y."/>
            <person name="Fu T."/>
            <person name="Tang G.D."/>
            <person name="Zhang D."/>
            <person name="Sun W.H."/>
            <person name="Liu D.K."/>
            <person name="Li Y."/>
            <person name="Chen G.Z."/>
            <person name="Liu X.D."/>
            <person name="Liao X.Y."/>
            <person name="Jiang Y.T."/>
            <person name="Yu X."/>
            <person name="Hao Y."/>
            <person name="Huang J."/>
            <person name="Zhao X.W."/>
            <person name="Ke S."/>
            <person name="Chen Y.Y."/>
            <person name="Wu W.L."/>
            <person name="Hsu J.L."/>
            <person name="Lin Y.F."/>
            <person name="Huang M.D."/>
            <person name="Li C.Y."/>
            <person name="Huang L."/>
            <person name="Wang Z.W."/>
            <person name="Zhao X."/>
            <person name="Zhong W.Y."/>
            <person name="Peng D.H."/>
            <person name="Ahmad S."/>
            <person name="Lan S."/>
            <person name="Zhang J.S."/>
            <person name="Tsai W.C."/>
            <person name="Van de Peer Y."/>
            <person name="Liu Z.J."/>
        </authorList>
    </citation>
    <scope>NUCLEOTIDE SEQUENCE</scope>
    <source>
        <strain evidence="1">SCP</strain>
    </source>
</reference>
<proteinExistence type="predicted"/>
<name>A0AAV9A6S8_ACOGR</name>
<comment type="caution">
    <text evidence="1">The sequence shown here is derived from an EMBL/GenBank/DDBJ whole genome shotgun (WGS) entry which is preliminary data.</text>
</comment>
<organism evidence="1 2">
    <name type="scientific">Acorus gramineus</name>
    <name type="common">Dwarf sweet flag</name>
    <dbReference type="NCBI Taxonomy" id="55184"/>
    <lineage>
        <taxon>Eukaryota</taxon>
        <taxon>Viridiplantae</taxon>
        <taxon>Streptophyta</taxon>
        <taxon>Embryophyta</taxon>
        <taxon>Tracheophyta</taxon>
        <taxon>Spermatophyta</taxon>
        <taxon>Magnoliopsida</taxon>
        <taxon>Liliopsida</taxon>
        <taxon>Acoraceae</taxon>
        <taxon>Acorus</taxon>
    </lineage>
</organism>
<dbReference type="EMBL" id="JAUJYN010000012">
    <property type="protein sequence ID" value="KAK1259796.1"/>
    <property type="molecule type" value="Genomic_DNA"/>
</dbReference>
<keyword evidence="2" id="KW-1185">Reference proteome</keyword>
<reference evidence="1" key="2">
    <citation type="submission" date="2023-06" db="EMBL/GenBank/DDBJ databases">
        <authorList>
            <person name="Ma L."/>
            <person name="Liu K.-W."/>
            <person name="Li Z."/>
            <person name="Hsiao Y.-Y."/>
            <person name="Qi Y."/>
            <person name="Fu T."/>
            <person name="Tang G."/>
            <person name="Zhang D."/>
            <person name="Sun W.-H."/>
            <person name="Liu D.-K."/>
            <person name="Li Y."/>
            <person name="Chen G.-Z."/>
            <person name="Liu X.-D."/>
            <person name="Liao X.-Y."/>
            <person name="Jiang Y.-T."/>
            <person name="Yu X."/>
            <person name="Hao Y."/>
            <person name="Huang J."/>
            <person name="Zhao X.-W."/>
            <person name="Ke S."/>
            <person name="Chen Y.-Y."/>
            <person name="Wu W.-L."/>
            <person name="Hsu J.-L."/>
            <person name="Lin Y.-F."/>
            <person name="Huang M.-D."/>
            <person name="Li C.-Y."/>
            <person name="Huang L."/>
            <person name="Wang Z.-W."/>
            <person name="Zhao X."/>
            <person name="Zhong W.-Y."/>
            <person name="Peng D.-H."/>
            <person name="Ahmad S."/>
            <person name="Lan S."/>
            <person name="Zhang J.-S."/>
            <person name="Tsai W.-C."/>
            <person name="Van De Peer Y."/>
            <person name="Liu Z.-J."/>
        </authorList>
    </citation>
    <scope>NUCLEOTIDE SEQUENCE</scope>
    <source>
        <strain evidence="1">SCP</strain>
        <tissue evidence="1">Leaves</tissue>
    </source>
</reference>
<accession>A0AAV9A6S8</accession>
<protein>
    <submittedName>
        <fullName evidence="1">Uncharacterized protein</fullName>
    </submittedName>
</protein>
<gene>
    <name evidence="1" type="ORF">QJS04_geneDACA010245</name>
</gene>
<evidence type="ECO:0000313" key="2">
    <source>
        <dbReference type="Proteomes" id="UP001179952"/>
    </source>
</evidence>
<dbReference type="Proteomes" id="UP001179952">
    <property type="component" value="Unassembled WGS sequence"/>
</dbReference>
<evidence type="ECO:0000313" key="1">
    <source>
        <dbReference type="EMBL" id="KAK1259796.1"/>
    </source>
</evidence>
<dbReference type="AlphaFoldDB" id="A0AAV9A6S8"/>
<sequence length="81" mass="9346">MEEAKQQIKKNLAELQVYFGRADISTKGDFKGTKNQTNMKGGVSNFQFQEGREDTVFSPTEPWSPGIRNEHEMLGFHLHRF</sequence>